<proteinExistence type="predicted"/>
<evidence type="ECO:0000313" key="1">
    <source>
        <dbReference type="Proteomes" id="UP000095286"/>
    </source>
</evidence>
<organism evidence="1 2">
    <name type="scientific">Rhabditophanes sp. KR3021</name>
    <dbReference type="NCBI Taxonomy" id="114890"/>
    <lineage>
        <taxon>Eukaryota</taxon>
        <taxon>Metazoa</taxon>
        <taxon>Ecdysozoa</taxon>
        <taxon>Nematoda</taxon>
        <taxon>Chromadorea</taxon>
        <taxon>Rhabditida</taxon>
        <taxon>Tylenchina</taxon>
        <taxon>Panagrolaimomorpha</taxon>
        <taxon>Strongyloidoidea</taxon>
        <taxon>Alloionematidae</taxon>
        <taxon>Rhabditophanes</taxon>
    </lineage>
</organism>
<evidence type="ECO:0000313" key="2">
    <source>
        <dbReference type="WBParaSite" id="RSKR_0000193300.1"/>
    </source>
</evidence>
<reference evidence="2" key="1">
    <citation type="submission" date="2016-11" db="UniProtKB">
        <authorList>
            <consortium name="WormBaseParasite"/>
        </authorList>
    </citation>
    <scope>IDENTIFICATION</scope>
    <source>
        <strain evidence="2">KR3021</strain>
    </source>
</reference>
<protein>
    <submittedName>
        <fullName evidence="2">Spt5-NGN domain-containing protein</fullName>
    </submittedName>
</protein>
<dbReference type="Proteomes" id="UP000095286">
    <property type="component" value="Unplaced"/>
</dbReference>
<accession>A0AC35TLS6</accession>
<dbReference type="WBParaSite" id="RSKR_0000193300.1">
    <property type="protein sequence ID" value="RSKR_0000193300.1"/>
    <property type="gene ID" value="RSKR_0000193300"/>
</dbReference>
<name>A0AC35TLS6_9BILA</name>
<sequence>MKRPKPTNEKPSKKRRMEKEESSGEESEESSEEDNPVARPSRNVFVDDEVSDDDMEDPGEDYESEEEEDSEEEEAVQVGKQISQARTSRAFFNKMNEQQMTEYFESRYSRANWNDDEGQYSSKKKRFLNKIAQSRTDDDAAIWIIKTRFGEAKKCATALFKKYCNLRNEGVDPKIKSVTIKEGSRDYIYIEAYQKGSVRDFVARVPGILANNKFPKIRDEEILDTISMKKCVLVAGGFVRFSKTLYRDDLAEIIETNENSGKVLLRVVPRIDYTKQRSGKDIDNELDLKANSKRKFTRIPKALFNQERIKNCGGKFINAKR</sequence>